<dbReference type="SUPFAM" id="SSF140869">
    <property type="entry name" value="GUN4-like"/>
    <property type="match status" value="1"/>
</dbReference>
<name>A0A928VZD0_9CYAN</name>
<protein>
    <submittedName>
        <fullName evidence="2">GUN4 domain-containing protein</fullName>
    </submittedName>
</protein>
<evidence type="ECO:0000313" key="3">
    <source>
        <dbReference type="Proteomes" id="UP000621799"/>
    </source>
</evidence>
<reference evidence="2" key="1">
    <citation type="submission" date="2020-10" db="EMBL/GenBank/DDBJ databases">
        <authorList>
            <person name="Castelo-Branco R."/>
            <person name="Eusebio N."/>
            <person name="Adriana R."/>
            <person name="Vieira A."/>
            <person name="Brugerolle De Fraissinette N."/>
            <person name="Rezende De Castro R."/>
            <person name="Schneider M.P."/>
            <person name="Vasconcelos V."/>
            <person name="Leao P.N."/>
        </authorList>
    </citation>
    <scope>NUCLEOTIDE SEQUENCE</scope>
    <source>
        <strain evidence="2">LEGE 11467</strain>
    </source>
</reference>
<evidence type="ECO:0000259" key="1">
    <source>
        <dbReference type="Pfam" id="PF05419"/>
    </source>
</evidence>
<dbReference type="Gene3D" id="1.10.10.1770">
    <property type="entry name" value="Gun4-like"/>
    <property type="match status" value="1"/>
</dbReference>
<dbReference type="Pfam" id="PF05419">
    <property type="entry name" value="GUN4"/>
    <property type="match status" value="1"/>
</dbReference>
<proteinExistence type="predicted"/>
<dbReference type="Gene3D" id="1.25.40.620">
    <property type="match status" value="1"/>
</dbReference>
<gene>
    <name evidence="2" type="ORF">IQ235_09315</name>
</gene>
<sequence length="145" mass="16939">DMGVDYRKLRDLLAAQNYKEADGETRHLMVSIIRVMERDYDSTQTFEQFPCTDLRTIDRLWVQYSEGRFGFSIQKPIYDEVGQSYEALGDRVGWRQEGEWLNYHELTFNGTAPSGHLPRVLWVKVFGYCGWEPSVLARKLASCNF</sequence>
<dbReference type="GO" id="GO:0046906">
    <property type="term" value="F:tetrapyrrole binding"/>
    <property type="evidence" value="ECO:0007669"/>
    <property type="project" value="TreeGrafter"/>
</dbReference>
<organism evidence="2 3">
    <name type="scientific">Zarconia navalis LEGE 11467</name>
    <dbReference type="NCBI Taxonomy" id="1828826"/>
    <lineage>
        <taxon>Bacteria</taxon>
        <taxon>Bacillati</taxon>
        <taxon>Cyanobacteriota</taxon>
        <taxon>Cyanophyceae</taxon>
        <taxon>Oscillatoriophycideae</taxon>
        <taxon>Oscillatoriales</taxon>
        <taxon>Oscillatoriales incertae sedis</taxon>
        <taxon>Zarconia</taxon>
        <taxon>Zarconia navalis</taxon>
    </lineage>
</organism>
<keyword evidence="3" id="KW-1185">Reference proteome</keyword>
<dbReference type="PANTHER" id="PTHR34800:SF1">
    <property type="entry name" value="TETRAPYRROLE-BINDING PROTEIN, CHLOROPLASTIC"/>
    <property type="match status" value="1"/>
</dbReference>
<dbReference type="PANTHER" id="PTHR34800">
    <property type="entry name" value="TETRAPYRROLE-BINDING PROTEIN, CHLOROPLASTIC"/>
    <property type="match status" value="1"/>
</dbReference>
<dbReference type="InterPro" id="IPR008629">
    <property type="entry name" value="GUN4-like"/>
</dbReference>
<feature type="domain" description="GUN4-like" evidence="1">
    <location>
        <begin position="2"/>
        <end position="120"/>
    </location>
</feature>
<accession>A0A928VZD0</accession>
<feature type="non-terminal residue" evidence="2">
    <location>
        <position position="1"/>
    </location>
</feature>
<comment type="caution">
    <text evidence="2">The sequence shown here is derived from an EMBL/GenBank/DDBJ whole genome shotgun (WGS) entry which is preliminary data.</text>
</comment>
<dbReference type="CDD" id="cd16383">
    <property type="entry name" value="GUN4"/>
    <property type="match status" value="1"/>
</dbReference>
<evidence type="ECO:0000313" key="2">
    <source>
        <dbReference type="EMBL" id="MBE9040978.1"/>
    </source>
</evidence>
<dbReference type="Proteomes" id="UP000621799">
    <property type="component" value="Unassembled WGS sequence"/>
</dbReference>
<dbReference type="RefSeq" id="WP_264321209.1">
    <property type="nucleotide sequence ID" value="NZ_JADEXN010000137.1"/>
</dbReference>
<dbReference type="AlphaFoldDB" id="A0A928VZD0"/>
<dbReference type="GO" id="GO:0030288">
    <property type="term" value="C:outer membrane-bounded periplasmic space"/>
    <property type="evidence" value="ECO:0007669"/>
    <property type="project" value="TreeGrafter"/>
</dbReference>
<dbReference type="EMBL" id="JADEXN010000137">
    <property type="protein sequence ID" value="MBE9040978.1"/>
    <property type="molecule type" value="Genomic_DNA"/>
</dbReference>
<dbReference type="InterPro" id="IPR037215">
    <property type="entry name" value="GUN4-like_sf"/>
</dbReference>